<dbReference type="PANTHER" id="PTHR30075">
    <property type="entry name" value="GLYCYL-TRNA SYNTHETASE"/>
    <property type="match status" value="1"/>
</dbReference>
<dbReference type="PRINTS" id="PR01045">
    <property type="entry name" value="TRNASYNTHGB"/>
</dbReference>
<dbReference type="PROSITE" id="PS50861">
    <property type="entry name" value="AA_TRNA_LIGASE_II_GLYAB"/>
    <property type="match status" value="1"/>
</dbReference>
<evidence type="ECO:0000256" key="8">
    <source>
        <dbReference type="ARBA" id="ARBA00047937"/>
    </source>
</evidence>
<sequence>MMPDLLIELFSEEIPARMQAKAAEDLRTLMTDGLVEAGLTYSGAAAFSTPRRLVLAVEGLSDQSRAVREERKGPRTDAPEAAVQGFLRSTGLALEQLERRAEKKGEVFFAVIEKPGRAAAEIVAEVLGRVIREFPWPKSMRWGSGSLRWVRPLHSILCLLVREDGAEVVPFEIEGITAGNTTRGHRFHAPEAFSVVSFEDYEAKLKRAHVVLRAEERRERIRHDAATLAFARGLEIVEDEGLLAEVAGLVEWPVTLMGAIEEQFLELPAEVLQTSMKEHQKFFSVRNPGTGRIEGFVTVANIETPDDGATILAGNAKVLRARLSDARFFWENDLRVATSGMEEWKEGLRHVTFHNKLGSQWERVERIRALSQEIAPFVGADPELAAQAAEVAKLDLRSSMVGEFPELQGLMGRYYAGAAGLPPEVAVAAEEHYSPLGPNDEVPNAPVSVAVALADKIDTLTGFWAIDEKPTGSKDPFALRRAALGVIRLLLTGEHRLRIVDAYMSSVGEFSERYAARFRADARTEIMQAYEHYRTLKGTLAHLAQSSSIYSFLLQDYSSLVEEDVREENEQISKLIESAVKFAVGRYHSSLSKKFPDLLSFLHDRLKVHLRDQGIRHDVIDACLAMPGNDDLVLLVRRAEALAAFLKTEDGENLLQGFKRAANLLAQAEAKDGVEYSFGADPKWAEYDEERAIFAALDAAEARIRPAMEREDFGEAMSALAALRAPLDAFLTAAQVNTPNQVVRRNRLNLLSRIRRLCLEVADLTKIEG</sequence>
<dbReference type="GO" id="GO:0004820">
    <property type="term" value="F:glycine-tRNA ligase activity"/>
    <property type="evidence" value="ECO:0007669"/>
    <property type="project" value="UniProtKB-UniRule"/>
</dbReference>
<evidence type="ECO:0000256" key="5">
    <source>
        <dbReference type="ARBA" id="ARBA00022840"/>
    </source>
</evidence>
<gene>
    <name evidence="9" type="primary">glyS</name>
    <name evidence="10" type="ORF">Rumeso_00836</name>
</gene>
<dbReference type="GO" id="GO:0005524">
    <property type="term" value="F:ATP binding"/>
    <property type="evidence" value="ECO:0007669"/>
    <property type="project" value="UniProtKB-UniRule"/>
</dbReference>
<dbReference type="HAMAP" id="MF_00255">
    <property type="entry name" value="Gly_tRNA_synth_beta"/>
    <property type="match status" value="1"/>
</dbReference>
<dbReference type="STRING" id="442562.Rumeso_00836"/>
<keyword evidence="6 9" id="KW-0648">Protein biosynthesis</keyword>
<name>A0A017HTL6_9RHOB</name>
<comment type="similarity">
    <text evidence="1 9">Belongs to the class-II aminoacyl-tRNA synthetase family.</text>
</comment>
<evidence type="ECO:0000313" key="11">
    <source>
        <dbReference type="Proteomes" id="UP000019666"/>
    </source>
</evidence>
<dbReference type="NCBIfam" id="TIGR00211">
    <property type="entry name" value="glyS"/>
    <property type="match status" value="1"/>
</dbReference>
<dbReference type="HOGENOM" id="CLU_007220_2_1_5"/>
<dbReference type="EC" id="6.1.1.14" evidence="9"/>
<comment type="subunit">
    <text evidence="2 9">Tetramer of two alpha and two beta subunits.</text>
</comment>
<comment type="caution">
    <text evidence="10">The sequence shown here is derived from an EMBL/GenBank/DDBJ whole genome shotgun (WGS) entry which is preliminary data.</text>
</comment>
<proteinExistence type="inferred from homology"/>
<dbReference type="PATRIC" id="fig|442562.3.peg.830"/>
<keyword evidence="9" id="KW-0963">Cytoplasm</keyword>
<evidence type="ECO:0000256" key="2">
    <source>
        <dbReference type="ARBA" id="ARBA00011209"/>
    </source>
</evidence>
<dbReference type="InterPro" id="IPR006194">
    <property type="entry name" value="Gly-tRNA-synth_heterodimer"/>
</dbReference>
<evidence type="ECO:0000313" key="10">
    <source>
        <dbReference type="EMBL" id="EYD77670.1"/>
    </source>
</evidence>
<dbReference type="Proteomes" id="UP000019666">
    <property type="component" value="Unassembled WGS sequence"/>
</dbReference>
<evidence type="ECO:0000256" key="6">
    <source>
        <dbReference type="ARBA" id="ARBA00022917"/>
    </source>
</evidence>
<evidence type="ECO:0000256" key="7">
    <source>
        <dbReference type="ARBA" id="ARBA00023146"/>
    </source>
</evidence>
<dbReference type="InterPro" id="IPR015944">
    <property type="entry name" value="Gly-tRNA-synth_bsu"/>
</dbReference>
<keyword evidence="11" id="KW-1185">Reference proteome</keyword>
<dbReference type="PANTHER" id="PTHR30075:SF2">
    <property type="entry name" value="GLYCINE--TRNA LIGASE, CHLOROPLASTIC_MITOCHONDRIAL 2"/>
    <property type="match status" value="1"/>
</dbReference>
<dbReference type="AlphaFoldDB" id="A0A017HTL6"/>
<comment type="subcellular location">
    <subcellularLocation>
        <location evidence="9">Cytoplasm</location>
    </subcellularLocation>
</comment>
<organism evidence="10 11">
    <name type="scientific">Rubellimicrobium mesophilum DSM 19309</name>
    <dbReference type="NCBI Taxonomy" id="442562"/>
    <lineage>
        <taxon>Bacteria</taxon>
        <taxon>Pseudomonadati</taxon>
        <taxon>Pseudomonadota</taxon>
        <taxon>Alphaproteobacteria</taxon>
        <taxon>Rhodobacterales</taxon>
        <taxon>Roseobacteraceae</taxon>
        <taxon>Rubellimicrobium</taxon>
    </lineage>
</organism>
<dbReference type="GO" id="GO:0006426">
    <property type="term" value="P:glycyl-tRNA aminoacylation"/>
    <property type="evidence" value="ECO:0007669"/>
    <property type="project" value="UniProtKB-UniRule"/>
</dbReference>
<keyword evidence="7 9" id="KW-0030">Aminoacyl-tRNA synthetase</keyword>
<evidence type="ECO:0000256" key="1">
    <source>
        <dbReference type="ARBA" id="ARBA00008226"/>
    </source>
</evidence>
<evidence type="ECO:0000256" key="4">
    <source>
        <dbReference type="ARBA" id="ARBA00022741"/>
    </source>
</evidence>
<reference evidence="10 11" key="1">
    <citation type="submission" date="2013-02" db="EMBL/GenBank/DDBJ databases">
        <authorList>
            <person name="Fiebig A."/>
            <person name="Goeker M."/>
            <person name="Klenk H.-P.P."/>
        </authorList>
    </citation>
    <scope>NUCLEOTIDE SEQUENCE [LARGE SCALE GENOMIC DNA]</scope>
    <source>
        <strain evidence="10 11">DSM 19309</strain>
    </source>
</reference>
<dbReference type="EMBL" id="AOSK01000024">
    <property type="protein sequence ID" value="EYD77670.1"/>
    <property type="molecule type" value="Genomic_DNA"/>
</dbReference>
<keyword evidence="3 9" id="KW-0436">Ligase</keyword>
<keyword evidence="5 9" id="KW-0067">ATP-binding</keyword>
<dbReference type="SUPFAM" id="SSF109604">
    <property type="entry name" value="HD-domain/PDEase-like"/>
    <property type="match status" value="1"/>
</dbReference>
<comment type="catalytic activity">
    <reaction evidence="8 9">
        <text>tRNA(Gly) + glycine + ATP = glycyl-tRNA(Gly) + AMP + diphosphate</text>
        <dbReference type="Rhea" id="RHEA:16013"/>
        <dbReference type="Rhea" id="RHEA-COMP:9664"/>
        <dbReference type="Rhea" id="RHEA-COMP:9683"/>
        <dbReference type="ChEBI" id="CHEBI:30616"/>
        <dbReference type="ChEBI" id="CHEBI:33019"/>
        <dbReference type="ChEBI" id="CHEBI:57305"/>
        <dbReference type="ChEBI" id="CHEBI:78442"/>
        <dbReference type="ChEBI" id="CHEBI:78522"/>
        <dbReference type="ChEBI" id="CHEBI:456215"/>
        <dbReference type="EC" id="6.1.1.14"/>
    </reaction>
</comment>
<evidence type="ECO:0000256" key="9">
    <source>
        <dbReference type="HAMAP-Rule" id="MF_00255"/>
    </source>
</evidence>
<dbReference type="GO" id="GO:0005829">
    <property type="term" value="C:cytosol"/>
    <property type="evidence" value="ECO:0007669"/>
    <property type="project" value="TreeGrafter"/>
</dbReference>
<protein>
    <recommendedName>
        <fullName evidence="9">Glycine--tRNA ligase beta subunit</fullName>
        <ecNumber evidence="9">6.1.1.14</ecNumber>
    </recommendedName>
    <alternativeName>
        <fullName evidence="9">Glycyl-tRNA synthetase beta subunit</fullName>
        <shortName evidence="9">GlyRS</shortName>
    </alternativeName>
</protein>
<keyword evidence="4 9" id="KW-0547">Nucleotide-binding</keyword>
<accession>A0A017HTL6</accession>
<dbReference type="Pfam" id="PF02092">
    <property type="entry name" value="tRNA_synt_2f"/>
    <property type="match status" value="1"/>
</dbReference>
<evidence type="ECO:0000256" key="3">
    <source>
        <dbReference type="ARBA" id="ARBA00022598"/>
    </source>
</evidence>